<evidence type="ECO:0000256" key="1">
    <source>
        <dbReference type="SAM" id="MobiDB-lite"/>
    </source>
</evidence>
<organism evidence="2 3">
    <name type="scientific">Neonectria ditissima</name>
    <dbReference type="NCBI Taxonomy" id="78410"/>
    <lineage>
        <taxon>Eukaryota</taxon>
        <taxon>Fungi</taxon>
        <taxon>Dikarya</taxon>
        <taxon>Ascomycota</taxon>
        <taxon>Pezizomycotina</taxon>
        <taxon>Sordariomycetes</taxon>
        <taxon>Hypocreomycetidae</taxon>
        <taxon>Hypocreales</taxon>
        <taxon>Nectriaceae</taxon>
        <taxon>Neonectria</taxon>
    </lineage>
</organism>
<protein>
    <submittedName>
        <fullName evidence="2">Uncharacterized protein</fullName>
    </submittedName>
</protein>
<feature type="region of interest" description="Disordered" evidence="1">
    <location>
        <begin position="64"/>
        <end position="129"/>
    </location>
</feature>
<proteinExistence type="predicted"/>
<feature type="compositionally biased region" description="Basic residues" evidence="1">
    <location>
        <begin position="81"/>
        <end position="96"/>
    </location>
</feature>
<dbReference type="Proteomes" id="UP000050424">
    <property type="component" value="Unassembled WGS sequence"/>
</dbReference>
<reference evidence="2 3" key="1">
    <citation type="submission" date="2015-09" db="EMBL/GenBank/DDBJ databases">
        <title>Draft genome of a European isolate of the apple canker pathogen Neonectria ditissima.</title>
        <authorList>
            <person name="Gomez-Cortecero A."/>
            <person name="Harrison R.J."/>
            <person name="Armitage A.D."/>
        </authorList>
    </citation>
    <scope>NUCLEOTIDE SEQUENCE [LARGE SCALE GENOMIC DNA]</scope>
    <source>
        <strain evidence="2 3">R09/05</strain>
    </source>
</reference>
<dbReference type="AlphaFoldDB" id="A0A0P7BVA9"/>
<gene>
    <name evidence="2" type="ORF">AK830_g2164</name>
</gene>
<feature type="compositionally biased region" description="Low complexity" evidence="1">
    <location>
        <begin position="103"/>
        <end position="120"/>
    </location>
</feature>
<comment type="caution">
    <text evidence="2">The sequence shown here is derived from an EMBL/GenBank/DDBJ whole genome shotgun (WGS) entry which is preliminary data.</text>
</comment>
<keyword evidence="3" id="KW-1185">Reference proteome</keyword>
<evidence type="ECO:0000313" key="2">
    <source>
        <dbReference type="EMBL" id="KPM44341.1"/>
    </source>
</evidence>
<name>A0A0P7BVA9_9HYPO</name>
<evidence type="ECO:0000313" key="3">
    <source>
        <dbReference type="Proteomes" id="UP000050424"/>
    </source>
</evidence>
<sequence>MQYHDQDAAHPRDVTILLSPTESTRITSINGAATRHSPQIAAVADVPNFLGFPDFLGLAARPSVGSQSVHPASPAAARWESRRRVKSHHYNSHRHNPPPPRIQAQTHAHAQTQAHAQAQARSTKHKLATRPSPRLWESFSFPHAQYARCGTTPRPTGNTTLQSGRGMRCAALLAPMLLGLPVRLSTGENDGPAVMPSRSLVARAMCEASALVWKGTTGHGKNCGIAFDPFIP</sequence>
<accession>A0A0P7BVA9</accession>
<dbReference type="EMBL" id="LKCW01000020">
    <property type="protein sequence ID" value="KPM44341.1"/>
    <property type="molecule type" value="Genomic_DNA"/>
</dbReference>